<evidence type="ECO:0000313" key="2">
    <source>
        <dbReference type="EMBL" id="ARN77070.1"/>
    </source>
</evidence>
<dbReference type="EMBL" id="CP019344">
    <property type="protein sequence ID" value="ARN77070.1"/>
    <property type="molecule type" value="Genomic_DNA"/>
</dbReference>
<feature type="transmembrane region" description="Helical" evidence="1">
    <location>
        <begin position="70"/>
        <end position="91"/>
    </location>
</feature>
<feature type="transmembrane region" description="Helical" evidence="1">
    <location>
        <begin position="45"/>
        <end position="63"/>
    </location>
</feature>
<evidence type="ECO:0000313" key="3">
    <source>
        <dbReference type="Proteomes" id="UP000193431"/>
    </source>
</evidence>
<sequence length="131" mass="14543">MAIVMRSKFSLIAFVVFYLVAGLMHFIQPGFYIQVIPKYLGDSSLLNQAAGIAEIAIAIAAVFKTTRTLAGYGTIAMLLVFVIPHVYFIQLGSCAGDFCIPSWVAWLRLLVIHPLLLYWAYAISKNKTKLL</sequence>
<protein>
    <recommendedName>
        <fullName evidence="4">DoxX family protein</fullName>
    </recommendedName>
</protein>
<feature type="transmembrane region" description="Helical" evidence="1">
    <location>
        <begin position="12"/>
        <end position="33"/>
    </location>
</feature>
<dbReference type="PANTHER" id="PTHR36974:SF1">
    <property type="entry name" value="DOXX FAMILY MEMBRANE PROTEIN"/>
    <property type="match status" value="1"/>
</dbReference>
<keyword evidence="1" id="KW-1133">Transmembrane helix</keyword>
<reference evidence="2 3" key="1">
    <citation type="submission" date="2016-11" db="EMBL/GenBank/DDBJ databases">
        <title>Trade-off between light-utilization and light-protection in marine flavobacteria.</title>
        <authorList>
            <person name="Kumagai Y."/>
        </authorList>
    </citation>
    <scope>NUCLEOTIDE SEQUENCE [LARGE SCALE GENOMIC DNA]</scope>
    <source>
        <strain evidence="2 3">JCM 13191</strain>
    </source>
</reference>
<name>A0A1W6MHL7_9FLAO</name>
<dbReference type="PANTHER" id="PTHR36974">
    <property type="entry name" value="MEMBRANE PROTEIN-RELATED"/>
    <property type="match status" value="1"/>
</dbReference>
<keyword evidence="3" id="KW-1185">Reference proteome</keyword>
<gene>
    <name evidence="2" type="ORF">BST97_03120</name>
</gene>
<feature type="transmembrane region" description="Helical" evidence="1">
    <location>
        <begin position="103"/>
        <end position="121"/>
    </location>
</feature>
<dbReference type="STRING" id="331648.BST97_03120"/>
<dbReference type="Proteomes" id="UP000193431">
    <property type="component" value="Chromosome"/>
</dbReference>
<accession>A0A1W6MHL7</accession>
<organism evidence="2 3">
    <name type="scientific">Nonlabens spongiae</name>
    <dbReference type="NCBI Taxonomy" id="331648"/>
    <lineage>
        <taxon>Bacteria</taxon>
        <taxon>Pseudomonadati</taxon>
        <taxon>Bacteroidota</taxon>
        <taxon>Flavobacteriia</taxon>
        <taxon>Flavobacteriales</taxon>
        <taxon>Flavobacteriaceae</taxon>
        <taxon>Nonlabens</taxon>
    </lineage>
</organism>
<evidence type="ECO:0000256" key="1">
    <source>
        <dbReference type="SAM" id="Phobius"/>
    </source>
</evidence>
<dbReference type="OrthoDB" id="327939at2"/>
<keyword evidence="1" id="KW-0812">Transmembrane</keyword>
<proteinExistence type="predicted"/>
<keyword evidence="1" id="KW-0472">Membrane</keyword>
<dbReference type="AlphaFoldDB" id="A0A1W6MHL7"/>
<evidence type="ECO:0008006" key="4">
    <source>
        <dbReference type="Google" id="ProtNLM"/>
    </source>
</evidence>